<dbReference type="EMBL" id="FUBI01000248">
    <property type="protein sequence ID" value="SJH66244.1"/>
    <property type="molecule type" value="Genomic_DNA"/>
</dbReference>
<accession>A0A8B4D211</accession>
<comment type="caution">
    <text evidence="1">The sequence shown here is derived from an EMBL/GenBank/DDBJ whole genome shotgun (WGS) entry which is preliminary data.</text>
</comment>
<dbReference type="AlphaFoldDB" id="A0A8B4D211"/>
<organism evidence="1 2">
    <name type="scientific">Shigella sonnei</name>
    <dbReference type="NCBI Taxonomy" id="624"/>
    <lineage>
        <taxon>Bacteria</taxon>
        <taxon>Pseudomonadati</taxon>
        <taxon>Pseudomonadota</taxon>
        <taxon>Gammaproteobacteria</taxon>
        <taxon>Enterobacterales</taxon>
        <taxon>Enterobacteriaceae</taxon>
        <taxon>Shigella</taxon>
    </lineage>
</organism>
<name>A0A8B4D211_SHISO</name>
<reference evidence="1 2" key="1">
    <citation type="submission" date="2017-01" db="EMBL/GenBank/DDBJ databases">
        <authorList>
            <consortium name="Pathogen Informatics"/>
        </authorList>
    </citation>
    <scope>NUCLEOTIDE SEQUENCE [LARGE SCALE GENOMIC DNA]</scope>
    <source>
        <strain evidence="2">sh1405</strain>
    </source>
</reference>
<proteinExistence type="predicted"/>
<sequence>MGFPYLAFEKIQITGCIITRLTNSLHECRFANGVHTADIKVIIMARFDIDTGGYPVQRRAKIACCGFNLPDIRNPLFREPELKLYRRIINRKMRRGGYLKIARRQLNPRQRCRCGNPERYRRRIALLPPRIYCPDCQPVVPQRQLCEAVSGFRRPGRADQPLTAVIRCYGQTEQEAHALHHLRRVPARQHLIFPAVCGDFGSQVLHRWRRDTIHRAALVAVKVRPVIHDGFFFRHMLHGGDGIRAVVVLTDTHAAEQSLVQRRQLQPPHAVFSNTVRNTAHFYLHAVGDGLDLHADRIPLPVNQAYQRGAGGWQRDFTVERQRPGLAVHRQHAPAGADTGIVIIADFNDIARYMTKPFSTHAEIHGLRLQQFRFNQPQPGAVCLPPAGTAKGIHLRDVTTVTDNGLRILHKLCRRLPAVIRVNPVHLNGIMAVFQGAETVAERRAIIRHHHITAVIGPHLIRLSVLHERQRLPVPYRHTAHRRAEITEHIPRLALCGQPGITGDARLRAAKAVRHRLVTVLADDIQRPFIHICRTKTFPHAIARMGQHIPQTPGHVVAVCRF</sequence>
<evidence type="ECO:0000313" key="1">
    <source>
        <dbReference type="EMBL" id="SJH66244.1"/>
    </source>
</evidence>
<evidence type="ECO:0000313" key="2">
    <source>
        <dbReference type="Proteomes" id="UP000188006"/>
    </source>
</evidence>
<gene>
    <name evidence="1" type="ORF">SAMEA1569760_04456</name>
</gene>
<protein>
    <submittedName>
        <fullName evidence="1">Uncharacterized protein</fullName>
    </submittedName>
</protein>
<dbReference type="Proteomes" id="UP000188006">
    <property type="component" value="Unassembled WGS sequence"/>
</dbReference>